<evidence type="ECO:0000313" key="16">
    <source>
        <dbReference type="Proteomes" id="UP001334732"/>
    </source>
</evidence>
<dbReference type="PIRSF" id="PIRSF003095">
    <property type="entry name" value="Trigger_factor"/>
    <property type="match status" value="1"/>
</dbReference>
<dbReference type="InterPro" id="IPR036611">
    <property type="entry name" value="Trigger_fac_ribosome-bd_sf"/>
</dbReference>
<evidence type="ECO:0000256" key="8">
    <source>
        <dbReference type="ARBA" id="ARBA00023235"/>
    </source>
</evidence>
<dbReference type="GO" id="GO:0003755">
    <property type="term" value="F:peptidyl-prolyl cis-trans isomerase activity"/>
    <property type="evidence" value="ECO:0007669"/>
    <property type="project" value="UniProtKB-EC"/>
</dbReference>
<dbReference type="SUPFAM" id="SSF109998">
    <property type="entry name" value="Triger factor/SurA peptide-binding domain-like"/>
    <property type="match status" value="1"/>
</dbReference>
<keyword evidence="5 11" id="KW-0132">Cell division</keyword>
<dbReference type="InterPro" id="IPR008880">
    <property type="entry name" value="Trigger_fac_C"/>
</dbReference>
<dbReference type="InterPro" id="IPR001179">
    <property type="entry name" value="PPIase_FKBP_dom"/>
</dbReference>
<protein>
    <recommendedName>
        <fullName evidence="4 11">Trigger factor</fullName>
        <shortName evidence="11">TF</shortName>
        <ecNumber evidence="3 11">5.2.1.8</ecNumber>
    </recommendedName>
    <alternativeName>
        <fullName evidence="10 11">PPIase</fullName>
    </alternativeName>
</protein>
<dbReference type="Gene3D" id="1.10.3120.10">
    <property type="entry name" value="Trigger factor, C-terminal domain"/>
    <property type="match status" value="1"/>
</dbReference>
<dbReference type="NCBIfam" id="TIGR00115">
    <property type="entry name" value="tig"/>
    <property type="match status" value="1"/>
</dbReference>
<evidence type="ECO:0000259" key="14">
    <source>
        <dbReference type="PROSITE" id="PS50059"/>
    </source>
</evidence>
<dbReference type="SUPFAM" id="SSF54534">
    <property type="entry name" value="FKBP-like"/>
    <property type="match status" value="1"/>
</dbReference>
<dbReference type="InterPro" id="IPR046357">
    <property type="entry name" value="PPIase_dom_sf"/>
</dbReference>
<dbReference type="Gene3D" id="3.10.50.40">
    <property type="match status" value="1"/>
</dbReference>
<comment type="domain">
    <text evidence="11">Consists of 3 domains; the N-terminus binds the ribosome, the middle domain has PPIase activity, while the C-terminus has intrinsic chaperone activity on its own.</text>
</comment>
<dbReference type="SUPFAM" id="SSF102735">
    <property type="entry name" value="Trigger factor ribosome-binding domain"/>
    <property type="match status" value="1"/>
</dbReference>
<evidence type="ECO:0000256" key="13">
    <source>
        <dbReference type="RuleBase" id="RU003914"/>
    </source>
</evidence>
<reference evidence="15 16" key="1">
    <citation type="submission" date="2023-12" db="EMBL/GenBank/DDBJ databases">
        <title>Thiobacillus sedimentum sp. nov., a chemolithoautotrophic sulfur-oxidizing bacterium isolated from freshwater sediment.</title>
        <authorList>
            <person name="Luo J."/>
            <person name="Dai C."/>
        </authorList>
    </citation>
    <scope>NUCLEOTIDE SEQUENCE [LARGE SCALE GENOMIC DNA]</scope>
    <source>
        <strain evidence="15 16">SCUT-2</strain>
    </source>
</reference>
<comment type="catalytic activity">
    <reaction evidence="1 11 12">
        <text>[protein]-peptidylproline (omega=180) = [protein]-peptidylproline (omega=0)</text>
        <dbReference type="Rhea" id="RHEA:16237"/>
        <dbReference type="Rhea" id="RHEA-COMP:10747"/>
        <dbReference type="Rhea" id="RHEA-COMP:10748"/>
        <dbReference type="ChEBI" id="CHEBI:83833"/>
        <dbReference type="ChEBI" id="CHEBI:83834"/>
        <dbReference type="EC" id="5.2.1.8"/>
    </reaction>
</comment>
<evidence type="ECO:0000256" key="5">
    <source>
        <dbReference type="ARBA" id="ARBA00022618"/>
    </source>
</evidence>
<keyword evidence="8 11" id="KW-0413">Isomerase</keyword>
<dbReference type="EC" id="5.2.1.8" evidence="3 11"/>
<dbReference type="InterPro" id="IPR027304">
    <property type="entry name" value="Trigger_fact/SurA_dom_sf"/>
</dbReference>
<dbReference type="PROSITE" id="PS50059">
    <property type="entry name" value="FKBP_PPIASE"/>
    <property type="match status" value="1"/>
</dbReference>
<name>A0ABZ1CFB6_9PROT</name>
<evidence type="ECO:0000256" key="7">
    <source>
        <dbReference type="ARBA" id="ARBA00023186"/>
    </source>
</evidence>
<keyword evidence="7 11" id="KW-0143">Chaperone</keyword>
<dbReference type="InterPro" id="IPR008881">
    <property type="entry name" value="Trigger_fac_ribosome-bd_bac"/>
</dbReference>
<evidence type="ECO:0000256" key="12">
    <source>
        <dbReference type="PROSITE-ProRule" id="PRU00277"/>
    </source>
</evidence>
<evidence type="ECO:0000256" key="2">
    <source>
        <dbReference type="ARBA" id="ARBA00005464"/>
    </source>
</evidence>
<accession>A0ABZ1CFB6</accession>
<keyword evidence="6 11" id="KW-0697">Rotamase</keyword>
<organism evidence="15 16">
    <name type="scientific">Thiobacillus sedimenti</name>
    <dbReference type="NCBI Taxonomy" id="3110231"/>
    <lineage>
        <taxon>Bacteria</taxon>
        <taxon>Pseudomonadati</taxon>
        <taxon>Pseudomonadota</taxon>
        <taxon>Betaproteobacteria</taxon>
        <taxon>Nitrosomonadales</taxon>
        <taxon>Thiobacillaceae</taxon>
        <taxon>Thiobacillus</taxon>
    </lineage>
</organism>
<dbReference type="EMBL" id="CP141769">
    <property type="protein sequence ID" value="WRS38069.1"/>
    <property type="molecule type" value="Genomic_DNA"/>
</dbReference>
<evidence type="ECO:0000256" key="10">
    <source>
        <dbReference type="ARBA" id="ARBA00029986"/>
    </source>
</evidence>
<evidence type="ECO:0000256" key="3">
    <source>
        <dbReference type="ARBA" id="ARBA00013194"/>
    </source>
</evidence>
<dbReference type="Gene3D" id="3.30.70.1050">
    <property type="entry name" value="Trigger factor ribosome-binding domain"/>
    <property type="match status" value="1"/>
</dbReference>
<comment type="function">
    <text evidence="11">Involved in protein export. Acts as a chaperone by maintaining the newly synthesized protein in an open conformation. Functions as a peptidyl-prolyl cis-trans isomerase.</text>
</comment>
<dbReference type="Proteomes" id="UP001334732">
    <property type="component" value="Chromosome"/>
</dbReference>
<dbReference type="Pfam" id="PF05698">
    <property type="entry name" value="Trigger_C"/>
    <property type="match status" value="1"/>
</dbReference>
<dbReference type="PANTHER" id="PTHR30560:SF3">
    <property type="entry name" value="TRIGGER FACTOR-LIKE PROTEIN TIG, CHLOROPLASTIC"/>
    <property type="match status" value="1"/>
</dbReference>
<proteinExistence type="inferred from homology"/>
<dbReference type="PANTHER" id="PTHR30560">
    <property type="entry name" value="TRIGGER FACTOR CHAPERONE AND PEPTIDYL-PROLYL CIS/TRANS ISOMERASE"/>
    <property type="match status" value="1"/>
</dbReference>
<evidence type="ECO:0000256" key="9">
    <source>
        <dbReference type="ARBA" id="ARBA00023306"/>
    </source>
</evidence>
<comment type="subcellular location">
    <subcellularLocation>
        <location evidence="11">Cytoplasm</location>
    </subcellularLocation>
    <text evidence="11">About half TF is bound to the ribosome near the polypeptide exit tunnel while the other half is free in the cytoplasm.</text>
</comment>
<dbReference type="HAMAP" id="MF_00303">
    <property type="entry name" value="Trigger_factor_Tig"/>
    <property type="match status" value="1"/>
</dbReference>
<gene>
    <name evidence="11 15" type="primary">tig</name>
    <name evidence="15" type="ORF">VA613_08570</name>
</gene>
<keyword evidence="11" id="KW-0963">Cytoplasm</keyword>
<evidence type="ECO:0000256" key="1">
    <source>
        <dbReference type="ARBA" id="ARBA00000971"/>
    </source>
</evidence>
<dbReference type="RefSeq" id="WP_324778683.1">
    <property type="nucleotide sequence ID" value="NZ_CP141769.1"/>
</dbReference>
<evidence type="ECO:0000256" key="4">
    <source>
        <dbReference type="ARBA" id="ARBA00016902"/>
    </source>
</evidence>
<keyword evidence="9 11" id="KW-0131">Cell cycle</keyword>
<evidence type="ECO:0000256" key="6">
    <source>
        <dbReference type="ARBA" id="ARBA00023110"/>
    </source>
</evidence>
<dbReference type="InterPro" id="IPR005215">
    <property type="entry name" value="Trig_fac"/>
</dbReference>
<comment type="similarity">
    <text evidence="2 11 13">Belongs to the FKBP-type PPIase family. Tig subfamily.</text>
</comment>
<dbReference type="Pfam" id="PF00254">
    <property type="entry name" value="FKBP_C"/>
    <property type="match status" value="1"/>
</dbReference>
<sequence>MQANLEVVEGLVRRLDISVPMGQVETEVQSRLKRLARSVKMDGFRPGKAPLAAVARQHGAGVRQEVLAEALQARFGEAVQAHQLRIAGYPRFEPKAGTADAAEMTFSASFEVYPEVKIDDLGASKISRPVVNLTDDDVVKTLEVLRKQRRSFEPADRAAAEGDLVRFDYQGTVDGAAFEGGKGEDFAAVIGEGRLLKDFEQSLVGLKAGDSKGFDLTFPADYAAKELAGKAAHFEVQVKDVQAPVLPALDAEFAKALGVEDGDVEKLKAEVKTNLEREAKRRVQSKLKEQVMDLLLEKSTLGLPQSLVAMEAERLLKMTEADMQSRGVQTMKLTADMFTGQAERRVRLGLILAEIVQANKLAAQPDQIRALIQDQAQSYEEPEQVVQWYYQSPERMQEIESLALEENVVAWVAGQAQVEDVATSFEELMGRA</sequence>
<dbReference type="InterPro" id="IPR037041">
    <property type="entry name" value="Trigger_fac_C_sf"/>
</dbReference>
<keyword evidence="16" id="KW-1185">Reference proteome</keyword>
<evidence type="ECO:0000313" key="15">
    <source>
        <dbReference type="EMBL" id="WRS38069.1"/>
    </source>
</evidence>
<dbReference type="Pfam" id="PF05697">
    <property type="entry name" value="Trigger_N"/>
    <property type="match status" value="1"/>
</dbReference>
<evidence type="ECO:0000256" key="11">
    <source>
        <dbReference type="HAMAP-Rule" id="MF_00303"/>
    </source>
</evidence>
<feature type="domain" description="PPIase FKBP-type" evidence="14">
    <location>
        <begin position="162"/>
        <end position="247"/>
    </location>
</feature>